<feature type="transmembrane region" description="Helical" evidence="9">
    <location>
        <begin position="101"/>
        <end position="120"/>
    </location>
</feature>
<dbReference type="GO" id="GO:0005886">
    <property type="term" value="C:plasma membrane"/>
    <property type="evidence" value="ECO:0007669"/>
    <property type="project" value="TreeGrafter"/>
</dbReference>
<reference evidence="11 12" key="1">
    <citation type="submission" date="2024-01" db="EMBL/GenBank/DDBJ databases">
        <title>The genome of the rayed Mediterranean limpet Patella caerulea (Linnaeus, 1758).</title>
        <authorList>
            <person name="Anh-Thu Weber A."/>
            <person name="Halstead-Nussloch G."/>
        </authorList>
    </citation>
    <scope>NUCLEOTIDE SEQUENCE [LARGE SCALE GENOMIC DNA]</scope>
    <source>
        <strain evidence="11">AATW-2023a</strain>
        <tissue evidence="11">Whole specimen</tissue>
    </source>
</reference>
<feature type="transmembrane region" description="Helical" evidence="9">
    <location>
        <begin position="407"/>
        <end position="428"/>
    </location>
</feature>
<dbReference type="SMART" id="SM01381">
    <property type="entry name" value="7TM_GPCR_Srsx"/>
    <property type="match status" value="1"/>
</dbReference>
<evidence type="ECO:0000256" key="9">
    <source>
        <dbReference type="SAM" id="Phobius"/>
    </source>
</evidence>
<evidence type="ECO:0000313" key="11">
    <source>
        <dbReference type="EMBL" id="KAK6167654.1"/>
    </source>
</evidence>
<dbReference type="SUPFAM" id="SSF81321">
    <property type="entry name" value="Family A G protein-coupled receptor-like"/>
    <property type="match status" value="1"/>
</dbReference>
<comment type="subcellular location">
    <subcellularLocation>
        <location evidence="1">Membrane</location>
        <topology evidence="1">Multi-pass membrane protein</topology>
    </subcellularLocation>
</comment>
<keyword evidence="2 9" id="KW-0812">Transmembrane</keyword>
<feature type="transmembrane region" description="Helical" evidence="9">
    <location>
        <begin position="27"/>
        <end position="50"/>
    </location>
</feature>
<dbReference type="GO" id="GO:0004930">
    <property type="term" value="F:G protein-coupled receptor activity"/>
    <property type="evidence" value="ECO:0007669"/>
    <property type="project" value="UniProtKB-KW"/>
</dbReference>
<comment type="caution">
    <text evidence="11">The sequence shown here is derived from an EMBL/GenBank/DDBJ whole genome shotgun (WGS) entry which is preliminary data.</text>
</comment>
<protein>
    <recommendedName>
        <fullName evidence="10">G-protein coupled receptors family 1 profile domain-containing protein</fullName>
    </recommendedName>
</protein>
<dbReference type="PANTHER" id="PTHR24243:SF224">
    <property type="entry name" value="G-PROTEIN COUPLED RECEPTOR 19-RELATED"/>
    <property type="match status" value="1"/>
</dbReference>
<feature type="region of interest" description="Disordered" evidence="8">
    <location>
        <begin position="230"/>
        <end position="267"/>
    </location>
</feature>
<dbReference type="PROSITE" id="PS50262">
    <property type="entry name" value="G_PROTEIN_RECEP_F1_2"/>
    <property type="match status" value="1"/>
</dbReference>
<feature type="transmembrane region" description="Helical" evidence="9">
    <location>
        <begin position="141"/>
        <end position="161"/>
    </location>
</feature>
<dbReference type="Pfam" id="PF00001">
    <property type="entry name" value="7tm_1"/>
    <property type="match status" value="1"/>
</dbReference>
<proteinExistence type="predicted"/>
<name>A0AAN8GJ20_PATCE</name>
<evidence type="ECO:0000256" key="7">
    <source>
        <dbReference type="ARBA" id="ARBA00023224"/>
    </source>
</evidence>
<dbReference type="AlphaFoldDB" id="A0AAN8GJ20"/>
<dbReference type="InterPro" id="IPR000276">
    <property type="entry name" value="GPCR_Rhodpsn"/>
</dbReference>
<evidence type="ECO:0000256" key="3">
    <source>
        <dbReference type="ARBA" id="ARBA00022989"/>
    </source>
</evidence>
<accession>A0AAN8GJ20</accession>
<feature type="transmembrane region" description="Helical" evidence="9">
    <location>
        <begin position="364"/>
        <end position="387"/>
    </location>
</feature>
<evidence type="ECO:0000256" key="8">
    <source>
        <dbReference type="SAM" id="MobiDB-lite"/>
    </source>
</evidence>
<evidence type="ECO:0000313" key="12">
    <source>
        <dbReference type="Proteomes" id="UP001347796"/>
    </source>
</evidence>
<dbReference type="InterPro" id="IPR017452">
    <property type="entry name" value="GPCR_Rhodpsn_7TM"/>
</dbReference>
<keyword evidence="3 9" id="KW-1133">Transmembrane helix</keyword>
<feature type="domain" description="G-protein coupled receptors family 1 profile" evidence="10">
    <location>
        <begin position="41"/>
        <end position="421"/>
    </location>
</feature>
<keyword evidence="4" id="KW-0297">G-protein coupled receptor</keyword>
<feature type="compositionally biased region" description="Polar residues" evidence="8">
    <location>
        <begin position="244"/>
        <end position="254"/>
    </location>
</feature>
<sequence length="452" mass="50192">MTSQMNSSNEELLRQLSDENAMTLLPAILYVGILMMVGFLGNGLVCFIFARKLKPGTQNIMISCLAACDFLVCSIGMPLEITDMRFDYTFESDFACKLLSFIHSLSTIWSVLILVAIAIDRYIKACRPFRRQMTVREAKKAILVSLLTAILLSWPTIFIFGTHSKDTGIPGLFGKDCSTSDAMKGTNYPLIYNSILFVGFILLTAVFIVLYVKIYKRAKRQKEIMDKARTCETSTEKSSTPESVNRSDTSTESVTQTTISPTISTQTDDSLIRNGAPVVNLEDKTDFVGNGIYSLTLSSEVSVDKPTCIKIDSLGTVDLQKSLPSIPPSPTDMGESVAYGTKQEVKSSKKSRTRGKHGAEHRTTIIAFLVTTVFVLSYLPFLGMTFFNEGYNYDLHGSSLVAYNIFLRSYFVNSAVNPIIYGLLNLQFSRAAKAMFKRQTFKQGIYDLGENV</sequence>
<evidence type="ECO:0000256" key="4">
    <source>
        <dbReference type="ARBA" id="ARBA00023040"/>
    </source>
</evidence>
<evidence type="ECO:0000256" key="5">
    <source>
        <dbReference type="ARBA" id="ARBA00023136"/>
    </source>
</evidence>
<dbReference type="PANTHER" id="PTHR24243">
    <property type="entry name" value="G-PROTEIN COUPLED RECEPTOR"/>
    <property type="match status" value="1"/>
</dbReference>
<keyword evidence="7" id="KW-0807">Transducer</keyword>
<evidence type="ECO:0000256" key="2">
    <source>
        <dbReference type="ARBA" id="ARBA00022692"/>
    </source>
</evidence>
<dbReference type="PRINTS" id="PR00237">
    <property type="entry name" value="GPCRRHODOPSN"/>
</dbReference>
<evidence type="ECO:0000256" key="6">
    <source>
        <dbReference type="ARBA" id="ARBA00023170"/>
    </source>
</evidence>
<dbReference type="Gene3D" id="1.20.1070.10">
    <property type="entry name" value="Rhodopsin 7-helix transmembrane proteins"/>
    <property type="match status" value="2"/>
</dbReference>
<feature type="compositionally biased region" description="Low complexity" evidence="8">
    <location>
        <begin position="231"/>
        <end position="243"/>
    </location>
</feature>
<dbReference type="CDD" id="cd00637">
    <property type="entry name" value="7tm_classA_rhodopsin-like"/>
    <property type="match status" value="1"/>
</dbReference>
<evidence type="ECO:0000259" key="10">
    <source>
        <dbReference type="PROSITE" id="PS50262"/>
    </source>
</evidence>
<dbReference type="Proteomes" id="UP001347796">
    <property type="component" value="Unassembled WGS sequence"/>
</dbReference>
<organism evidence="11 12">
    <name type="scientific">Patella caerulea</name>
    <name type="common">Rayed Mediterranean limpet</name>
    <dbReference type="NCBI Taxonomy" id="87958"/>
    <lineage>
        <taxon>Eukaryota</taxon>
        <taxon>Metazoa</taxon>
        <taxon>Spiralia</taxon>
        <taxon>Lophotrochozoa</taxon>
        <taxon>Mollusca</taxon>
        <taxon>Gastropoda</taxon>
        <taxon>Patellogastropoda</taxon>
        <taxon>Patelloidea</taxon>
        <taxon>Patellidae</taxon>
        <taxon>Patella</taxon>
    </lineage>
</organism>
<dbReference type="EMBL" id="JAZGQO010000018">
    <property type="protein sequence ID" value="KAK6167654.1"/>
    <property type="molecule type" value="Genomic_DNA"/>
</dbReference>
<gene>
    <name evidence="11" type="ORF">SNE40_021630</name>
</gene>
<evidence type="ECO:0000256" key="1">
    <source>
        <dbReference type="ARBA" id="ARBA00004141"/>
    </source>
</evidence>
<feature type="transmembrane region" description="Helical" evidence="9">
    <location>
        <begin position="190"/>
        <end position="212"/>
    </location>
</feature>
<keyword evidence="12" id="KW-1185">Reference proteome</keyword>
<keyword evidence="5 9" id="KW-0472">Membrane</keyword>
<keyword evidence="6" id="KW-0675">Receptor</keyword>
<feature type="transmembrane region" description="Helical" evidence="9">
    <location>
        <begin position="62"/>
        <end position="81"/>
    </location>
</feature>
<feature type="compositionally biased region" description="Low complexity" evidence="8">
    <location>
        <begin position="255"/>
        <end position="267"/>
    </location>
</feature>